<feature type="compositionally biased region" description="Polar residues" evidence="1">
    <location>
        <begin position="438"/>
        <end position="447"/>
    </location>
</feature>
<dbReference type="Proteomes" id="UP000410492">
    <property type="component" value="Unassembled WGS sequence"/>
</dbReference>
<feature type="region of interest" description="Disordered" evidence="1">
    <location>
        <begin position="118"/>
        <end position="168"/>
    </location>
</feature>
<feature type="compositionally biased region" description="Basic and acidic residues" evidence="1">
    <location>
        <begin position="482"/>
        <end position="492"/>
    </location>
</feature>
<reference evidence="2 3" key="1">
    <citation type="submission" date="2019-01" db="EMBL/GenBank/DDBJ databases">
        <authorList>
            <person name="Sayadi A."/>
        </authorList>
    </citation>
    <scope>NUCLEOTIDE SEQUENCE [LARGE SCALE GENOMIC DNA]</scope>
</reference>
<feature type="region of interest" description="Disordered" evidence="1">
    <location>
        <begin position="232"/>
        <end position="509"/>
    </location>
</feature>
<feature type="compositionally biased region" description="Basic residues" evidence="1">
    <location>
        <begin position="321"/>
        <end position="332"/>
    </location>
</feature>
<organism evidence="2 3">
    <name type="scientific">Callosobruchus maculatus</name>
    <name type="common">Southern cowpea weevil</name>
    <name type="synonym">Pulse bruchid</name>
    <dbReference type="NCBI Taxonomy" id="64391"/>
    <lineage>
        <taxon>Eukaryota</taxon>
        <taxon>Metazoa</taxon>
        <taxon>Ecdysozoa</taxon>
        <taxon>Arthropoda</taxon>
        <taxon>Hexapoda</taxon>
        <taxon>Insecta</taxon>
        <taxon>Pterygota</taxon>
        <taxon>Neoptera</taxon>
        <taxon>Endopterygota</taxon>
        <taxon>Coleoptera</taxon>
        <taxon>Polyphaga</taxon>
        <taxon>Cucujiformia</taxon>
        <taxon>Chrysomeloidea</taxon>
        <taxon>Chrysomelidae</taxon>
        <taxon>Bruchinae</taxon>
        <taxon>Bruchini</taxon>
        <taxon>Callosobruchus</taxon>
    </lineage>
</organism>
<keyword evidence="3" id="KW-1185">Reference proteome</keyword>
<gene>
    <name evidence="2" type="ORF">CALMAC_LOCUS18378</name>
</gene>
<feature type="region of interest" description="Disordered" evidence="1">
    <location>
        <begin position="184"/>
        <end position="206"/>
    </location>
</feature>
<evidence type="ECO:0000313" key="3">
    <source>
        <dbReference type="Proteomes" id="UP000410492"/>
    </source>
</evidence>
<proteinExistence type="predicted"/>
<feature type="compositionally biased region" description="Low complexity" evidence="1">
    <location>
        <begin position="333"/>
        <end position="342"/>
    </location>
</feature>
<feature type="compositionally biased region" description="Basic and acidic residues" evidence="1">
    <location>
        <begin position="191"/>
        <end position="205"/>
    </location>
</feature>
<evidence type="ECO:0000256" key="1">
    <source>
        <dbReference type="SAM" id="MobiDB-lite"/>
    </source>
</evidence>
<feature type="compositionally biased region" description="Polar residues" evidence="1">
    <location>
        <begin position="357"/>
        <end position="375"/>
    </location>
</feature>
<feature type="compositionally biased region" description="Polar residues" evidence="1">
    <location>
        <begin position="118"/>
        <end position="136"/>
    </location>
</feature>
<accession>A0A653DLD5</accession>
<feature type="compositionally biased region" description="Basic and acidic residues" evidence="1">
    <location>
        <begin position="401"/>
        <end position="415"/>
    </location>
</feature>
<evidence type="ECO:0000313" key="2">
    <source>
        <dbReference type="EMBL" id="VEN60799.1"/>
    </source>
</evidence>
<protein>
    <submittedName>
        <fullName evidence="2">Uncharacterized protein</fullName>
    </submittedName>
</protein>
<dbReference type="AlphaFoldDB" id="A0A653DLD5"/>
<feature type="compositionally biased region" description="Acidic residues" evidence="1">
    <location>
        <begin position="416"/>
        <end position="425"/>
    </location>
</feature>
<dbReference type="OrthoDB" id="6287635at2759"/>
<feature type="compositionally biased region" description="Basic and acidic residues" evidence="1">
    <location>
        <begin position="137"/>
        <end position="164"/>
    </location>
</feature>
<dbReference type="EMBL" id="CAACVG010012767">
    <property type="protein sequence ID" value="VEN60799.1"/>
    <property type="molecule type" value="Genomic_DNA"/>
</dbReference>
<feature type="compositionally biased region" description="Basic and acidic residues" evidence="1">
    <location>
        <begin position="232"/>
        <end position="243"/>
    </location>
</feature>
<name>A0A653DLD5_CALMS</name>
<feature type="compositionally biased region" description="Basic residues" evidence="1">
    <location>
        <begin position="387"/>
        <end position="396"/>
    </location>
</feature>
<feature type="compositionally biased region" description="Polar residues" evidence="1">
    <location>
        <begin position="291"/>
        <end position="305"/>
    </location>
</feature>
<feature type="compositionally biased region" description="Basic residues" evidence="1">
    <location>
        <begin position="244"/>
        <end position="253"/>
    </location>
</feature>
<sequence length="717" mass="80632">MNATKRSLVNTDVTESASRFITPENGHEGAAVQPMKANRNIIPMLETPLKDYLPKTPGAHTPQDLNVSALSSNITPFTKMLEANLTGLDINQIPTPNIPITPNFPPFTPNVDFVSPFSNRPTDYSASSSYYQPSDNEQNKSLETQLREIEKKPTDDKTKNERLKNFNKNVIGKKNLNLMKRNVLSSSSSEDDSKSSSDSFCKDNNDTVIFSKSESPVQRAYSLRTRNIDKVSKADCSKKEVKKTPRKVVRRKAQNKEKGNEDENSINEKKTELQPSIVPEVEETDEKQTETAELNATTESTLSSKVEQEGVEAEVQTPPVKSKKSKTPKKSSKSTLTPSQLSLRKELEEKKKRMITNMKNDSKPQQKSAKKQNSAFKIKPIANLTNSKRKPRKAPTPKKALQADKEDLRLVMEDLEHSDDSDEEVPLPFKKAHLLTAEVTSSDTEAQTLIEGLKERGIHLMHNKSPKKKNDQDDPEDDQEDQEHPTDNEKVENSVTGEDGNEPSAATEQNISVTEFDSFRNEEFDIQVFDDFTETVVYDEKKCSRKSLQVDAIAELKQKKRSAEVFVEEINDFIRLDLVFTSLYTTYEFGIEDCEGAELKKAVENESTTLSKTDVENNVQEHIVEDQNASTQTDVKVDAKLIRKENLESHVPVPDDDLMNFALTGCDREESTDGHSTSSKKRKIKNEESSHSGKKCSTLLKKIDVDVFLDGIHGLDK</sequence>
<feature type="compositionally biased region" description="Basic and acidic residues" evidence="1">
    <location>
        <begin position="254"/>
        <end position="272"/>
    </location>
</feature>
<feature type="region of interest" description="Disordered" evidence="1">
    <location>
        <begin position="668"/>
        <end position="695"/>
    </location>
</feature>